<dbReference type="EMBL" id="BAABHX010000003">
    <property type="protein sequence ID" value="GAA5093405.1"/>
    <property type="molecule type" value="Genomic_DNA"/>
</dbReference>
<name>A0ABP9M9P0_9FLAO</name>
<feature type="transmembrane region" description="Helical" evidence="1">
    <location>
        <begin position="31"/>
        <end position="51"/>
    </location>
</feature>
<organism evidence="2 3">
    <name type="scientific">Chryseobacterium ginsengisoli</name>
    <dbReference type="NCBI Taxonomy" id="363853"/>
    <lineage>
        <taxon>Bacteria</taxon>
        <taxon>Pseudomonadati</taxon>
        <taxon>Bacteroidota</taxon>
        <taxon>Flavobacteriia</taxon>
        <taxon>Flavobacteriales</taxon>
        <taxon>Weeksellaceae</taxon>
        <taxon>Chryseobacterium group</taxon>
        <taxon>Chryseobacterium</taxon>
    </lineage>
</organism>
<accession>A0ABP9M9P0</accession>
<evidence type="ECO:0000313" key="2">
    <source>
        <dbReference type="EMBL" id="GAA5093405.1"/>
    </source>
</evidence>
<feature type="transmembrane region" description="Helical" evidence="1">
    <location>
        <begin position="72"/>
        <end position="93"/>
    </location>
</feature>
<dbReference type="RefSeq" id="WP_345204115.1">
    <property type="nucleotide sequence ID" value="NZ_BAABHX010000003.1"/>
</dbReference>
<feature type="transmembrane region" description="Helical" evidence="1">
    <location>
        <begin position="133"/>
        <end position="153"/>
    </location>
</feature>
<sequence>MSNLENKKLSSDLYNPDLAILEKYQAFSKELTRIALLCLGILGFLLERIIFPSSKDNFLNKNLDIFKTSSCLLYFSIILLIVSTACSIFHIYYSTDSLTHIVSMYRKKQDGNEYGYNEERHLRDFDFKLCSRLLFTSCISLILGIVLGVIFYAKFLPA</sequence>
<evidence type="ECO:0000313" key="3">
    <source>
        <dbReference type="Proteomes" id="UP001500353"/>
    </source>
</evidence>
<gene>
    <name evidence="2" type="ORF">GCM10023210_23900</name>
</gene>
<keyword evidence="1" id="KW-0472">Membrane</keyword>
<evidence type="ECO:0000256" key="1">
    <source>
        <dbReference type="SAM" id="Phobius"/>
    </source>
</evidence>
<reference evidence="3" key="1">
    <citation type="journal article" date="2019" name="Int. J. Syst. Evol. Microbiol.">
        <title>The Global Catalogue of Microorganisms (GCM) 10K type strain sequencing project: providing services to taxonomists for standard genome sequencing and annotation.</title>
        <authorList>
            <consortium name="The Broad Institute Genomics Platform"/>
            <consortium name="The Broad Institute Genome Sequencing Center for Infectious Disease"/>
            <person name="Wu L."/>
            <person name="Ma J."/>
        </authorList>
    </citation>
    <scope>NUCLEOTIDE SEQUENCE [LARGE SCALE GENOMIC DNA]</scope>
    <source>
        <strain evidence="3">JCM 18019</strain>
    </source>
</reference>
<keyword evidence="1" id="KW-1133">Transmembrane helix</keyword>
<dbReference type="Proteomes" id="UP001500353">
    <property type="component" value="Unassembled WGS sequence"/>
</dbReference>
<keyword evidence="3" id="KW-1185">Reference proteome</keyword>
<protein>
    <submittedName>
        <fullName evidence="2">Uncharacterized protein</fullName>
    </submittedName>
</protein>
<proteinExistence type="predicted"/>
<keyword evidence="1" id="KW-0812">Transmembrane</keyword>
<comment type="caution">
    <text evidence="2">The sequence shown here is derived from an EMBL/GenBank/DDBJ whole genome shotgun (WGS) entry which is preliminary data.</text>
</comment>